<dbReference type="Gene3D" id="2.170.130.10">
    <property type="entry name" value="TonB-dependent receptor, plug domain"/>
    <property type="match status" value="1"/>
</dbReference>
<dbReference type="Gene3D" id="2.40.170.20">
    <property type="entry name" value="TonB-dependent receptor, beta-barrel domain"/>
    <property type="match status" value="2"/>
</dbReference>
<reference evidence="10 11" key="1">
    <citation type="submission" date="2017-08" db="EMBL/GenBank/DDBJ databases">
        <title>Genomic and metabolic characterisation of spoilage-associated Pseudomonas species.</title>
        <authorList>
            <person name="Stanborough T."/>
            <person name="Fegan N."/>
            <person name="Powell S.M."/>
            <person name="Singh T."/>
            <person name="Tamplin M.L."/>
            <person name="Chandry P.S."/>
        </authorList>
    </citation>
    <scope>NUCLEOTIDE SEQUENCE [LARGE SCALE GENOMIC DNA]</scope>
    <source>
        <strain evidence="10 11">F1820</strain>
    </source>
</reference>
<comment type="subcellular location">
    <subcellularLocation>
        <location evidence="1 7">Cell outer membrane</location>
        <topology evidence="1 7">Multi-pass membrane protein</topology>
    </subcellularLocation>
</comment>
<dbReference type="InterPro" id="IPR012910">
    <property type="entry name" value="Plug_dom"/>
</dbReference>
<feature type="signal peptide" evidence="8">
    <location>
        <begin position="1"/>
        <end position="40"/>
    </location>
</feature>
<feature type="domain" description="Secretin/TonB short N-terminal" evidence="9">
    <location>
        <begin position="76"/>
        <end position="127"/>
    </location>
</feature>
<protein>
    <submittedName>
        <fullName evidence="10">TonB-dependent receptor</fullName>
    </submittedName>
</protein>
<evidence type="ECO:0000256" key="3">
    <source>
        <dbReference type="ARBA" id="ARBA00022452"/>
    </source>
</evidence>
<sequence length="934" mass="103847">MTFHFVGHLMPSSRLRCVSVARYRSLSLALLLGLPSLAIAASPVADTQISRQQLHFQIPAQPLASALIAFSQQSGWQVSAESTVLNGLTSSPVDASTSPEKALARLLRGTGMQWEVTSTESASILPPAQSDVLQIKSTPITAMEPIFQGEQVIDRQMIENLPSGNGDITSLLRTNPNVQFDNSQLSSKNPGEIAPADISINGARPWQNLFIVDGMSMNNDLDPGNTNDNFAEISGRSQGLALDTDLLEDIKVYDSNVPVEFGGFNGGVVEANTRDPSKELHGKLSVQMSRSEWTHYHLNKDDPNLEDVEAGFGNDNQPEFEKIITRATLEGHLTDNFGLLASLSRKDSTIPTRVFAPSNQTTTANDSETEQTRRIDNYFLKAAWKIDDDWSLDTSITHAPETSRTFGPNSILSGRDVESGGDSLSARLVWNASWARVEQNLSWSQMNTARTSDSDYMVIWRTSPTKDWSTSTAATEGGFGDIDEAQKTLAYKLKADWNSFNWLGMDHSLQTGLELSQNAVKYERSKPHYSYSVAEAKSCAASDPLCSMGQTGNGWEGQYANKMTVTQGKVAFDTRSWALYVQDEMRYKRLTVRPGVRIDGDDYMHQTTIAPRLAIELDVFGDSKTRLTAGANRYYGRNLYAYRLRDGVAAMGTEYTRANSASDWVLNKRAANDSQFNQLKVPYDDELTLGLSHVQWDTEFAVKYVKRMGREQVSRAWGSQIGEPSADTSTLAANYYTYYNGGKSDADIYTLTITPLQAFTLGSTRTTGQFAMDWSKINNTGLSSYTANIGATYVDDPLIQYDGKFMRYSDMPAANYNRPWTARLTTITEIEPLHMTWSNFLRYRDGYRRIATSGKKVQHEGKDAYIWEETPFSGSLTWDTRVAWEMPTAKDQAVFVNLDVSNLLDKRTVGTTESSGLPTYEVGRQFMLEVGYKF</sequence>
<dbReference type="InterPro" id="IPR036942">
    <property type="entry name" value="Beta-barrel_TonB_sf"/>
</dbReference>
<comment type="caution">
    <text evidence="10">The sequence shown here is derived from an EMBL/GenBank/DDBJ whole genome shotgun (WGS) entry which is preliminary data.</text>
</comment>
<evidence type="ECO:0000313" key="11">
    <source>
        <dbReference type="Proteomes" id="UP000216113"/>
    </source>
</evidence>
<comment type="similarity">
    <text evidence="7">Belongs to the TonB-dependent receptor family.</text>
</comment>
<keyword evidence="6 7" id="KW-0998">Cell outer membrane</keyword>
<proteinExistence type="inferred from homology"/>
<evidence type="ECO:0000256" key="4">
    <source>
        <dbReference type="ARBA" id="ARBA00022692"/>
    </source>
</evidence>
<keyword evidence="2 7" id="KW-0813">Transport</keyword>
<dbReference type="GO" id="GO:0009279">
    <property type="term" value="C:cell outer membrane"/>
    <property type="evidence" value="ECO:0007669"/>
    <property type="project" value="UniProtKB-SubCell"/>
</dbReference>
<evidence type="ECO:0000256" key="8">
    <source>
        <dbReference type="SAM" id="SignalP"/>
    </source>
</evidence>
<dbReference type="EMBL" id="NQKL01000017">
    <property type="protein sequence ID" value="OZY40196.1"/>
    <property type="molecule type" value="Genomic_DNA"/>
</dbReference>
<keyword evidence="5 7" id="KW-0472">Membrane</keyword>
<organism evidence="10 11">
    <name type="scientific">Pseudomonas fragi</name>
    <dbReference type="NCBI Taxonomy" id="296"/>
    <lineage>
        <taxon>Bacteria</taxon>
        <taxon>Pseudomonadati</taxon>
        <taxon>Pseudomonadota</taxon>
        <taxon>Gammaproteobacteria</taxon>
        <taxon>Pseudomonadales</taxon>
        <taxon>Pseudomonadaceae</taxon>
        <taxon>Pseudomonas</taxon>
    </lineage>
</organism>
<dbReference type="InterPro" id="IPR011662">
    <property type="entry name" value="Secretin/TonB_short_N"/>
</dbReference>
<dbReference type="SMART" id="SM00965">
    <property type="entry name" value="STN"/>
    <property type="match status" value="1"/>
</dbReference>
<dbReference type="Proteomes" id="UP000216113">
    <property type="component" value="Unassembled WGS sequence"/>
</dbReference>
<name>A0A266LQ63_PSEFR</name>
<dbReference type="InterPro" id="IPR037066">
    <property type="entry name" value="Plug_dom_sf"/>
</dbReference>
<dbReference type="InterPro" id="IPR039426">
    <property type="entry name" value="TonB-dep_rcpt-like"/>
</dbReference>
<evidence type="ECO:0000256" key="5">
    <source>
        <dbReference type="ARBA" id="ARBA00023136"/>
    </source>
</evidence>
<evidence type="ECO:0000313" key="10">
    <source>
        <dbReference type="EMBL" id="OZY40196.1"/>
    </source>
</evidence>
<dbReference type="Pfam" id="PF07715">
    <property type="entry name" value="Plug"/>
    <property type="match status" value="1"/>
</dbReference>
<accession>A0A266LQ63</accession>
<dbReference type="Gene3D" id="3.55.50.30">
    <property type="match status" value="1"/>
</dbReference>
<feature type="chain" id="PRO_5012876462" evidence="8">
    <location>
        <begin position="41"/>
        <end position="934"/>
    </location>
</feature>
<dbReference type="SUPFAM" id="SSF56935">
    <property type="entry name" value="Porins"/>
    <property type="match status" value="1"/>
</dbReference>
<evidence type="ECO:0000256" key="2">
    <source>
        <dbReference type="ARBA" id="ARBA00022448"/>
    </source>
</evidence>
<evidence type="ECO:0000256" key="1">
    <source>
        <dbReference type="ARBA" id="ARBA00004571"/>
    </source>
</evidence>
<keyword evidence="8" id="KW-0732">Signal</keyword>
<dbReference type="PROSITE" id="PS52016">
    <property type="entry name" value="TONB_DEPENDENT_REC_3"/>
    <property type="match status" value="1"/>
</dbReference>
<keyword evidence="4 7" id="KW-0812">Transmembrane</keyword>
<keyword evidence="3 7" id="KW-1134">Transmembrane beta strand</keyword>
<evidence type="ECO:0000259" key="9">
    <source>
        <dbReference type="SMART" id="SM00965"/>
    </source>
</evidence>
<evidence type="ECO:0000256" key="7">
    <source>
        <dbReference type="PROSITE-ProRule" id="PRU01360"/>
    </source>
</evidence>
<keyword evidence="10" id="KW-0675">Receptor</keyword>
<dbReference type="AlphaFoldDB" id="A0A266LQ63"/>
<gene>
    <name evidence="10" type="ORF">CJF43_18745</name>
</gene>
<evidence type="ECO:0000256" key="6">
    <source>
        <dbReference type="ARBA" id="ARBA00023237"/>
    </source>
</evidence>